<evidence type="ECO:0000256" key="2">
    <source>
        <dbReference type="ARBA" id="ARBA00023315"/>
    </source>
</evidence>
<dbReference type="Proteomes" id="UP001061862">
    <property type="component" value="Chromosome"/>
</dbReference>
<evidence type="ECO:0000259" key="3">
    <source>
        <dbReference type="PROSITE" id="PS51186"/>
    </source>
</evidence>
<keyword evidence="5" id="KW-1185">Reference proteome</keyword>
<gene>
    <name evidence="4" type="ORF">N8A98_09685</name>
</gene>
<dbReference type="PANTHER" id="PTHR43877">
    <property type="entry name" value="AMINOALKYLPHOSPHONATE N-ACETYLTRANSFERASE-RELATED-RELATED"/>
    <property type="match status" value="1"/>
</dbReference>
<sequence length="156" mass="16421">MTLRIRRAIAADVPAMSQVLTASITELCAADHGKNAGAIAAWTRNKSQAGVAGMLANPDLELYVAERDGAIVAVGAVTKDGTVALNYVAPQARFAGISTALLARLEQALVALGHREGRLESTSTARAFYESRGWQADGPQASGRVVNGYPMWKVLV</sequence>
<dbReference type="Pfam" id="PF13673">
    <property type="entry name" value="Acetyltransf_10"/>
    <property type="match status" value="1"/>
</dbReference>
<dbReference type="RefSeq" id="WP_262170973.1">
    <property type="nucleotide sequence ID" value="NZ_CP104965.1"/>
</dbReference>
<proteinExistence type="predicted"/>
<dbReference type="CDD" id="cd04301">
    <property type="entry name" value="NAT_SF"/>
    <property type="match status" value="1"/>
</dbReference>
<organism evidence="4 5">
    <name type="scientific">Devosia neptuniae</name>
    <dbReference type="NCBI Taxonomy" id="191302"/>
    <lineage>
        <taxon>Bacteria</taxon>
        <taxon>Pseudomonadati</taxon>
        <taxon>Pseudomonadota</taxon>
        <taxon>Alphaproteobacteria</taxon>
        <taxon>Hyphomicrobiales</taxon>
        <taxon>Devosiaceae</taxon>
        <taxon>Devosia</taxon>
    </lineage>
</organism>
<keyword evidence="2" id="KW-0012">Acyltransferase</keyword>
<keyword evidence="1" id="KW-0808">Transferase</keyword>
<evidence type="ECO:0000313" key="4">
    <source>
        <dbReference type="EMBL" id="UXN71423.1"/>
    </source>
</evidence>
<name>A0ABY6CHZ4_9HYPH</name>
<dbReference type="InterPro" id="IPR050832">
    <property type="entry name" value="Bact_Acetyltransf"/>
</dbReference>
<dbReference type="InterPro" id="IPR000182">
    <property type="entry name" value="GNAT_dom"/>
</dbReference>
<dbReference type="SUPFAM" id="SSF55729">
    <property type="entry name" value="Acyl-CoA N-acyltransferases (Nat)"/>
    <property type="match status" value="1"/>
</dbReference>
<protein>
    <submittedName>
        <fullName evidence="4">GNAT family N-acetyltransferase</fullName>
    </submittedName>
</protein>
<dbReference type="PROSITE" id="PS51186">
    <property type="entry name" value="GNAT"/>
    <property type="match status" value="1"/>
</dbReference>
<reference evidence="4 5" key="1">
    <citation type="submission" date="2022-09" db="EMBL/GenBank/DDBJ databases">
        <title>Interaction between co-microsymbionts with complementary sets of symbiotic genes in legume-rhizobium systems.</title>
        <authorList>
            <person name="Safronova V."/>
            <person name="Sazanova A."/>
            <person name="Afonin A."/>
            <person name="Chirak E."/>
        </authorList>
    </citation>
    <scope>NUCLEOTIDE SEQUENCE [LARGE SCALE GENOMIC DNA]</scope>
    <source>
        <strain evidence="4 5">A18/4-1</strain>
    </source>
</reference>
<feature type="domain" description="N-acetyltransferase" evidence="3">
    <location>
        <begin position="3"/>
        <end position="156"/>
    </location>
</feature>
<dbReference type="EMBL" id="CP104965">
    <property type="protein sequence ID" value="UXN71423.1"/>
    <property type="molecule type" value="Genomic_DNA"/>
</dbReference>
<accession>A0ABY6CHZ4</accession>
<dbReference type="InterPro" id="IPR016181">
    <property type="entry name" value="Acyl_CoA_acyltransferase"/>
</dbReference>
<evidence type="ECO:0000313" key="5">
    <source>
        <dbReference type="Proteomes" id="UP001061862"/>
    </source>
</evidence>
<evidence type="ECO:0000256" key="1">
    <source>
        <dbReference type="ARBA" id="ARBA00022679"/>
    </source>
</evidence>
<dbReference type="PANTHER" id="PTHR43877:SF1">
    <property type="entry name" value="ACETYLTRANSFERASE"/>
    <property type="match status" value="1"/>
</dbReference>
<dbReference type="Gene3D" id="3.40.630.30">
    <property type="match status" value="1"/>
</dbReference>